<evidence type="ECO:0000313" key="9">
    <source>
        <dbReference type="EMBL" id="QWG21503.1"/>
    </source>
</evidence>
<dbReference type="InterPro" id="IPR011330">
    <property type="entry name" value="Glyco_hydro/deAcase_b/a-brl"/>
</dbReference>
<dbReference type="Pfam" id="PF01522">
    <property type="entry name" value="Polysacc_deac_1"/>
    <property type="match status" value="1"/>
</dbReference>
<evidence type="ECO:0000256" key="5">
    <source>
        <dbReference type="ARBA" id="ARBA00022801"/>
    </source>
</evidence>
<dbReference type="CDD" id="cd10917">
    <property type="entry name" value="CE4_NodB_like_6s_7s"/>
    <property type="match status" value="1"/>
</dbReference>
<proteinExistence type="inferred from homology"/>
<evidence type="ECO:0000256" key="7">
    <source>
        <dbReference type="SAM" id="SignalP"/>
    </source>
</evidence>
<dbReference type="EMBL" id="CP076136">
    <property type="protein sequence ID" value="QWG21503.1"/>
    <property type="molecule type" value="Genomic_DNA"/>
</dbReference>
<dbReference type="InterPro" id="IPR002509">
    <property type="entry name" value="NODB_dom"/>
</dbReference>
<dbReference type="GO" id="GO:0016810">
    <property type="term" value="F:hydrolase activity, acting on carbon-nitrogen (but not peptide) bonds"/>
    <property type="evidence" value="ECO:0007669"/>
    <property type="project" value="InterPro"/>
</dbReference>
<evidence type="ECO:0000256" key="3">
    <source>
        <dbReference type="ARBA" id="ARBA00020071"/>
    </source>
</evidence>
<evidence type="ECO:0000256" key="2">
    <source>
        <dbReference type="ARBA" id="ARBA00010973"/>
    </source>
</evidence>
<dbReference type="GO" id="GO:0005975">
    <property type="term" value="P:carbohydrate metabolic process"/>
    <property type="evidence" value="ECO:0007669"/>
    <property type="project" value="InterPro"/>
</dbReference>
<keyword evidence="10" id="KW-1185">Reference proteome</keyword>
<dbReference type="RefSeq" id="WP_215602226.1">
    <property type="nucleotide sequence ID" value="NZ_CP076136.1"/>
</dbReference>
<evidence type="ECO:0000256" key="6">
    <source>
        <dbReference type="ARBA" id="ARBA00032976"/>
    </source>
</evidence>
<evidence type="ECO:0000256" key="1">
    <source>
        <dbReference type="ARBA" id="ARBA00003236"/>
    </source>
</evidence>
<evidence type="ECO:0000256" key="4">
    <source>
        <dbReference type="ARBA" id="ARBA00022723"/>
    </source>
</evidence>
<dbReference type="PANTHER" id="PTHR10587">
    <property type="entry name" value="GLYCOSYL TRANSFERASE-RELATED"/>
    <property type="match status" value="1"/>
</dbReference>
<keyword evidence="4" id="KW-0479">Metal-binding</keyword>
<evidence type="ECO:0000313" key="10">
    <source>
        <dbReference type="Proteomes" id="UP000676951"/>
    </source>
</evidence>
<gene>
    <name evidence="9" type="ORF">KMZ93_15970</name>
</gene>
<dbReference type="AlphaFoldDB" id="A0A975NUA5"/>
<evidence type="ECO:0000259" key="8">
    <source>
        <dbReference type="PROSITE" id="PS51677"/>
    </source>
</evidence>
<organism evidence="9 10">
    <name type="scientific">Bradyrhizobium sediminis</name>
    <dbReference type="NCBI Taxonomy" id="2840469"/>
    <lineage>
        <taxon>Bacteria</taxon>
        <taxon>Pseudomonadati</taxon>
        <taxon>Pseudomonadota</taxon>
        <taxon>Alphaproteobacteria</taxon>
        <taxon>Hyphomicrobiales</taxon>
        <taxon>Nitrobacteraceae</taxon>
        <taxon>Bradyrhizobium</taxon>
    </lineage>
</organism>
<feature type="signal peptide" evidence="7">
    <location>
        <begin position="1"/>
        <end position="25"/>
    </location>
</feature>
<comment type="function">
    <text evidence="1">Is involved in generating a small heat-stable compound (Nod), an acylated oligomer of N-acetylglucosamine, that stimulates mitosis in various plant protoplasts.</text>
</comment>
<dbReference type="Proteomes" id="UP000676951">
    <property type="component" value="Chromosome"/>
</dbReference>
<sequence length="315" mass="33665">MRIAAGLIFAGAVSLCATGAAWSQATTGAKSAAVPQAAPAAAPAPAPAPASAKAACANPDALGVARVVEIDTTGGPGFGFEHFKQLDFLRDKEVVLTFDDGPWPVNTPSVLKALAQECTKAIFFPIGKHASYYPEILKQVATAGHTIGSHTWSHANLNNKKMTEAQAKEEVEKGFSAVKWALGAAPAPFFRFPALQHPPVMVTYLGERNIGIFSCDLDSFDFKARTAQTIIDSVMKKVDKLGKGIILMHDFQKHTAEALPELLRRLKAGGYKVVQMRAKAPVLTIAEFDESVIKDMKLPTVSNRPLNSVVQTVSE</sequence>
<feature type="chain" id="PRO_5038007460" description="Chitooligosaccharide deacetylase" evidence="7">
    <location>
        <begin position="26"/>
        <end position="315"/>
    </location>
</feature>
<dbReference type="PANTHER" id="PTHR10587:SF133">
    <property type="entry name" value="CHITIN DEACETYLASE 1-RELATED"/>
    <property type="match status" value="1"/>
</dbReference>
<dbReference type="InterPro" id="IPR050248">
    <property type="entry name" value="Polysacc_deacetylase_ArnD"/>
</dbReference>
<name>A0A975NUA5_9BRAD</name>
<dbReference type="Gene3D" id="3.20.20.370">
    <property type="entry name" value="Glycoside hydrolase/deacetylase"/>
    <property type="match status" value="1"/>
</dbReference>
<reference evidence="9 10" key="1">
    <citation type="submission" date="2021-06" db="EMBL/GenBank/DDBJ databases">
        <title>Bradyrhizobium sp. S2-11-4 Genome sequencing.</title>
        <authorList>
            <person name="Jin L."/>
        </authorList>
    </citation>
    <scope>NUCLEOTIDE SEQUENCE [LARGE SCALE GENOMIC DNA]</scope>
    <source>
        <strain evidence="9 10">S2-11-4</strain>
    </source>
</reference>
<protein>
    <recommendedName>
        <fullName evidence="3">Chitooligosaccharide deacetylase</fullName>
    </recommendedName>
    <alternativeName>
        <fullName evidence="6">Nodulation protein B</fullName>
    </alternativeName>
</protein>
<keyword evidence="7" id="KW-0732">Signal</keyword>
<comment type="similarity">
    <text evidence="2">Belongs to the polysaccharide deacetylase family.</text>
</comment>
<dbReference type="GO" id="GO:0016020">
    <property type="term" value="C:membrane"/>
    <property type="evidence" value="ECO:0007669"/>
    <property type="project" value="TreeGrafter"/>
</dbReference>
<feature type="domain" description="NodB homology" evidence="8">
    <location>
        <begin position="92"/>
        <end position="274"/>
    </location>
</feature>
<keyword evidence="5" id="KW-0378">Hydrolase</keyword>
<accession>A0A975NUA5</accession>
<dbReference type="PROSITE" id="PS51677">
    <property type="entry name" value="NODB"/>
    <property type="match status" value="1"/>
</dbReference>
<dbReference type="GO" id="GO:0046872">
    <property type="term" value="F:metal ion binding"/>
    <property type="evidence" value="ECO:0007669"/>
    <property type="project" value="UniProtKB-KW"/>
</dbReference>
<dbReference type="SUPFAM" id="SSF88713">
    <property type="entry name" value="Glycoside hydrolase/deacetylase"/>
    <property type="match status" value="1"/>
</dbReference>